<dbReference type="EMBL" id="JBHTIR010003247">
    <property type="protein sequence ID" value="MFD0854902.1"/>
    <property type="molecule type" value="Genomic_DNA"/>
</dbReference>
<accession>A0ABW3CM89</accession>
<proteinExistence type="predicted"/>
<gene>
    <name evidence="2" type="ORF">ACFQ07_21860</name>
</gene>
<name>A0ABW3CM89_9ACTN</name>
<dbReference type="Pfam" id="PF13411">
    <property type="entry name" value="MerR_1"/>
    <property type="match status" value="1"/>
</dbReference>
<dbReference type="Gene3D" id="1.10.1660.10">
    <property type="match status" value="1"/>
</dbReference>
<dbReference type="InterPro" id="IPR000551">
    <property type="entry name" value="MerR-type_HTH_dom"/>
</dbReference>
<evidence type="ECO:0000313" key="3">
    <source>
        <dbReference type="Proteomes" id="UP001597083"/>
    </source>
</evidence>
<feature type="non-terminal residue" evidence="2">
    <location>
        <position position="1"/>
    </location>
</feature>
<dbReference type="SUPFAM" id="SSF46955">
    <property type="entry name" value="Putative DNA-binding domain"/>
    <property type="match status" value="1"/>
</dbReference>
<organism evidence="2 3">
    <name type="scientific">Actinomadura adrarensis</name>
    <dbReference type="NCBI Taxonomy" id="1819600"/>
    <lineage>
        <taxon>Bacteria</taxon>
        <taxon>Bacillati</taxon>
        <taxon>Actinomycetota</taxon>
        <taxon>Actinomycetes</taxon>
        <taxon>Streptosporangiales</taxon>
        <taxon>Thermomonosporaceae</taxon>
        <taxon>Actinomadura</taxon>
    </lineage>
</organism>
<sequence>WDAAGLVVPQRRASAREARKYSPDDVRDARIVHQLRLAGYRIPQLQALIPELRQAGRWDELMSTLATRHESIEARSKALVHATAEISVLIG</sequence>
<reference evidence="3" key="1">
    <citation type="journal article" date="2019" name="Int. J. Syst. Evol. Microbiol.">
        <title>The Global Catalogue of Microorganisms (GCM) 10K type strain sequencing project: providing services to taxonomists for standard genome sequencing and annotation.</title>
        <authorList>
            <consortium name="The Broad Institute Genomics Platform"/>
            <consortium name="The Broad Institute Genome Sequencing Center for Infectious Disease"/>
            <person name="Wu L."/>
            <person name="Ma J."/>
        </authorList>
    </citation>
    <scope>NUCLEOTIDE SEQUENCE [LARGE SCALE GENOMIC DNA]</scope>
    <source>
        <strain evidence="3">JCM 31696</strain>
    </source>
</reference>
<dbReference type="Proteomes" id="UP001597083">
    <property type="component" value="Unassembled WGS sequence"/>
</dbReference>
<keyword evidence="3" id="KW-1185">Reference proteome</keyword>
<evidence type="ECO:0000313" key="2">
    <source>
        <dbReference type="EMBL" id="MFD0854902.1"/>
    </source>
</evidence>
<dbReference type="InterPro" id="IPR009061">
    <property type="entry name" value="DNA-bd_dom_put_sf"/>
</dbReference>
<evidence type="ECO:0000259" key="1">
    <source>
        <dbReference type="Pfam" id="PF13411"/>
    </source>
</evidence>
<comment type="caution">
    <text evidence="2">The sequence shown here is derived from an EMBL/GenBank/DDBJ whole genome shotgun (WGS) entry which is preliminary data.</text>
</comment>
<protein>
    <submittedName>
        <fullName evidence="2">MerR family transcriptional regulator</fullName>
    </submittedName>
</protein>
<feature type="domain" description="HTH merR-type" evidence="1">
    <location>
        <begin position="1"/>
        <end position="50"/>
    </location>
</feature>